<gene>
    <name evidence="4" type="ORF">B0A48_13209</name>
</gene>
<evidence type="ECO:0000313" key="5">
    <source>
        <dbReference type="Proteomes" id="UP000192596"/>
    </source>
</evidence>
<dbReference type="Pfam" id="PF13649">
    <property type="entry name" value="Methyltransf_25"/>
    <property type="match status" value="1"/>
</dbReference>
<keyword evidence="2" id="KW-0808">Transferase</keyword>
<dbReference type="Proteomes" id="UP000192596">
    <property type="component" value="Unassembled WGS sequence"/>
</dbReference>
<dbReference type="InterPro" id="IPR029063">
    <property type="entry name" value="SAM-dependent_MTases_sf"/>
</dbReference>
<proteinExistence type="predicted"/>
<sequence length="270" mass="29926">MALASSAGQLSADAVRVDRTQFANIAGDYVHMPLLPEGRVAEYTIRKHLSGIVHGRRVLDLACGTGRWSRFALELGAGEVVGVDISSTMIANAQTLSQTASAPRNIEYVIGDASKTLVGPAFTSKFDVALAMCFLNYARNEIEIFSMWQVMASNVSEGGRLVALVPSLDLADDYSTPIDPRYGTSFRRKEAVNVGAVDWGYKTTFLAATSGKSIEFDMYRLNREVYLRAAHGAGFQDVKFHDMQYPDCNDAEYWDEYKRRPHYEILTAIR</sequence>
<evidence type="ECO:0000256" key="2">
    <source>
        <dbReference type="ARBA" id="ARBA00022679"/>
    </source>
</evidence>
<dbReference type="InterPro" id="IPR041698">
    <property type="entry name" value="Methyltransf_25"/>
</dbReference>
<name>A0A1V8SNV4_9PEZI</name>
<dbReference type="CDD" id="cd02440">
    <property type="entry name" value="AdoMet_MTases"/>
    <property type="match status" value="1"/>
</dbReference>
<reference evidence="5" key="1">
    <citation type="submission" date="2017-03" db="EMBL/GenBank/DDBJ databases">
        <title>Genomes of endolithic fungi from Antarctica.</title>
        <authorList>
            <person name="Coleine C."/>
            <person name="Masonjones S."/>
            <person name="Stajich J.E."/>
        </authorList>
    </citation>
    <scope>NUCLEOTIDE SEQUENCE [LARGE SCALE GENOMIC DNA]</scope>
    <source>
        <strain evidence="5">CCFEE 5527</strain>
    </source>
</reference>
<keyword evidence="1" id="KW-0489">Methyltransferase</keyword>
<accession>A0A1V8SNV4</accession>
<protein>
    <recommendedName>
        <fullName evidence="3">Methyltransferase domain-containing protein</fullName>
    </recommendedName>
</protein>
<dbReference type="EMBL" id="NAJO01000034">
    <property type="protein sequence ID" value="OQO00718.1"/>
    <property type="molecule type" value="Genomic_DNA"/>
</dbReference>
<dbReference type="Gene3D" id="3.40.50.150">
    <property type="entry name" value="Vaccinia Virus protein VP39"/>
    <property type="match status" value="1"/>
</dbReference>
<evidence type="ECO:0000313" key="4">
    <source>
        <dbReference type="EMBL" id="OQO00718.1"/>
    </source>
</evidence>
<comment type="caution">
    <text evidence="4">The sequence shown here is derived from an EMBL/GenBank/DDBJ whole genome shotgun (WGS) entry which is preliminary data.</text>
</comment>
<dbReference type="AlphaFoldDB" id="A0A1V8SNV4"/>
<dbReference type="GO" id="GO:0032259">
    <property type="term" value="P:methylation"/>
    <property type="evidence" value="ECO:0007669"/>
    <property type="project" value="UniProtKB-KW"/>
</dbReference>
<feature type="domain" description="Methyltransferase" evidence="3">
    <location>
        <begin position="58"/>
        <end position="153"/>
    </location>
</feature>
<dbReference type="InParanoid" id="A0A1V8SNV4"/>
<evidence type="ECO:0000259" key="3">
    <source>
        <dbReference type="Pfam" id="PF13649"/>
    </source>
</evidence>
<evidence type="ECO:0000256" key="1">
    <source>
        <dbReference type="ARBA" id="ARBA00022603"/>
    </source>
</evidence>
<dbReference type="SUPFAM" id="SSF53335">
    <property type="entry name" value="S-adenosyl-L-methionine-dependent methyltransferases"/>
    <property type="match status" value="1"/>
</dbReference>
<dbReference type="OrthoDB" id="3647at2759"/>
<dbReference type="PANTHER" id="PTHR43861:SF1">
    <property type="entry name" value="TRANS-ACONITATE 2-METHYLTRANSFERASE"/>
    <property type="match status" value="1"/>
</dbReference>
<dbReference type="GO" id="GO:0008168">
    <property type="term" value="F:methyltransferase activity"/>
    <property type="evidence" value="ECO:0007669"/>
    <property type="project" value="UniProtKB-KW"/>
</dbReference>
<organism evidence="4 5">
    <name type="scientific">Cryoendolithus antarcticus</name>
    <dbReference type="NCBI Taxonomy" id="1507870"/>
    <lineage>
        <taxon>Eukaryota</taxon>
        <taxon>Fungi</taxon>
        <taxon>Dikarya</taxon>
        <taxon>Ascomycota</taxon>
        <taxon>Pezizomycotina</taxon>
        <taxon>Dothideomycetes</taxon>
        <taxon>Dothideomycetidae</taxon>
        <taxon>Cladosporiales</taxon>
        <taxon>Cladosporiaceae</taxon>
        <taxon>Cryoendolithus</taxon>
    </lineage>
</organism>
<keyword evidence="5" id="KW-1185">Reference proteome</keyword>
<dbReference type="STRING" id="1507870.A0A1V8SNV4"/>
<dbReference type="PANTHER" id="PTHR43861">
    <property type="entry name" value="TRANS-ACONITATE 2-METHYLTRANSFERASE-RELATED"/>
    <property type="match status" value="1"/>
</dbReference>